<protein>
    <recommendedName>
        <fullName evidence="3">DUF2281 domain-containing protein</fullName>
    </recommendedName>
</protein>
<dbReference type="AlphaFoldDB" id="K9YUZ3"/>
<reference evidence="1" key="1">
    <citation type="submission" date="2012-04" db="EMBL/GenBank/DDBJ databases">
        <title>Finished genome of Dactylococcopsis salina PCC 8305.</title>
        <authorList>
            <consortium name="US DOE Joint Genome Institute"/>
            <person name="Gugger M."/>
            <person name="Coursin T."/>
            <person name="Rippka R."/>
            <person name="Tandeau De Marsac N."/>
            <person name="Huntemann M."/>
            <person name="Wei C.-L."/>
            <person name="Han J."/>
            <person name="Detter J.C."/>
            <person name="Han C."/>
            <person name="Tapia R."/>
            <person name="Daligault H."/>
            <person name="Chen A."/>
            <person name="Krypides N."/>
            <person name="Mavromatis K."/>
            <person name="Markowitz V."/>
            <person name="Szeto E."/>
            <person name="Ivanova N."/>
            <person name="Ovchinnikova G."/>
            <person name="Pagani I."/>
            <person name="Pati A."/>
            <person name="Goodwin L."/>
            <person name="Peters L."/>
            <person name="Pitluck S."/>
            <person name="Woyke T."/>
            <person name="Kerfeld C."/>
        </authorList>
    </citation>
    <scope>NUCLEOTIDE SEQUENCE [LARGE SCALE GENOMIC DNA]</scope>
    <source>
        <strain evidence="1">PCC 8305</strain>
    </source>
</reference>
<dbReference type="PATRIC" id="fig|13035.3.peg.2372"/>
<keyword evidence="2" id="KW-1185">Reference proteome</keyword>
<gene>
    <name evidence="1" type="ORF">Dacsa_2092</name>
</gene>
<dbReference type="EMBL" id="CP003944">
    <property type="protein sequence ID" value="AFZ50731.1"/>
    <property type="molecule type" value="Genomic_DNA"/>
</dbReference>
<dbReference type="Proteomes" id="UP000010482">
    <property type="component" value="Chromosome"/>
</dbReference>
<proteinExistence type="predicted"/>
<accession>K9YUZ3</accession>
<evidence type="ECO:0000313" key="2">
    <source>
        <dbReference type="Proteomes" id="UP000010482"/>
    </source>
</evidence>
<sequence length="121" mass="14265">MSVSSFREKIEENLSKLSSERLRLVADFITFLAEQETQEEIQSETVKGSLLSHTETWEGDDFEDCLQAVYETRSHVKINIQMENQLRSFYQNRSQSDIEEESLWADQTQEAAMICWEDRDF</sequence>
<organism evidence="1 2">
    <name type="scientific">Dactylococcopsis salina (strain PCC 8305)</name>
    <name type="common">Myxobactron salinum</name>
    <dbReference type="NCBI Taxonomy" id="13035"/>
    <lineage>
        <taxon>Bacteria</taxon>
        <taxon>Bacillati</taxon>
        <taxon>Cyanobacteriota</taxon>
        <taxon>Cyanophyceae</taxon>
        <taxon>Nodosilineales</taxon>
        <taxon>Cymatolegaceae</taxon>
        <taxon>Dactylococcopsis</taxon>
    </lineage>
</organism>
<name>K9YUZ3_DACS8</name>
<dbReference type="RefSeq" id="WP_015229724.1">
    <property type="nucleotide sequence ID" value="NC_019780.1"/>
</dbReference>
<evidence type="ECO:0008006" key="3">
    <source>
        <dbReference type="Google" id="ProtNLM"/>
    </source>
</evidence>
<evidence type="ECO:0000313" key="1">
    <source>
        <dbReference type="EMBL" id="AFZ50731.1"/>
    </source>
</evidence>
<dbReference type="HOGENOM" id="CLU_2034214_0_0_3"/>
<dbReference type="KEGG" id="dsl:Dacsa_2092"/>